<proteinExistence type="predicted"/>
<organism evidence="1 2">
    <name type="scientific">Stenotrophomonas sepilia</name>
    <dbReference type="NCBI Taxonomy" id="2860290"/>
    <lineage>
        <taxon>Bacteria</taxon>
        <taxon>Pseudomonadati</taxon>
        <taxon>Pseudomonadota</taxon>
        <taxon>Gammaproteobacteria</taxon>
        <taxon>Lysobacterales</taxon>
        <taxon>Lysobacteraceae</taxon>
        <taxon>Stenotrophomonas</taxon>
        <taxon>Stenotrophomonas maltophilia group</taxon>
    </lineage>
</organism>
<evidence type="ECO:0008006" key="3">
    <source>
        <dbReference type="Google" id="ProtNLM"/>
    </source>
</evidence>
<name>A0ABQ6QBW7_9GAMM</name>
<dbReference type="EMBL" id="BTRJ01000005">
    <property type="protein sequence ID" value="GMR26505.1"/>
    <property type="molecule type" value="Genomic_DNA"/>
</dbReference>
<sequence length="259" mass="28320">MSITARMFHGRDDRLGARLKWVQMSLCAWGDGFPSHRSNRKSLIFIDCWADSQPCTSEAVQDGGMHRPLLFTPADGAMTAPVLGGTAWLDAHTPWPTSIHGHALLHLASFSAAFIRSHVAGLYIAPGLSISVFTPYITPGEQRFEEAMSHGGRAIAHWPWHEPTVSPCVPIGPRRICAGTAMDERGALQGTSQIGGRPCWQQDDESEGQAFILQFDEFDLDRAAPTHRGILVGGMGYLLLDRNIPSPSMDCGRFVIQTT</sequence>
<evidence type="ECO:0000313" key="1">
    <source>
        <dbReference type="EMBL" id="GMR26505.1"/>
    </source>
</evidence>
<protein>
    <recommendedName>
        <fullName evidence="3">DUF1963 domain-containing protein</fullName>
    </recommendedName>
</protein>
<evidence type="ECO:0000313" key="2">
    <source>
        <dbReference type="Proteomes" id="UP001306668"/>
    </source>
</evidence>
<accession>A0ABQ6QBW7</accession>
<comment type="caution">
    <text evidence="1">The sequence shown here is derived from an EMBL/GenBank/DDBJ whole genome shotgun (WGS) entry which is preliminary data.</text>
</comment>
<gene>
    <name evidence="1" type="ORF">STENOSP10_07240</name>
</gene>
<dbReference type="Proteomes" id="UP001306668">
    <property type="component" value="Unassembled WGS sequence"/>
</dbReference>
<reference evidence="2" key="1">
    <citation type="submission" date="2023-07" db="EMBL/GenBank/DDBJ databases">
        <title>Genome sequence of Stenotrophomonas sp. Alg010 isolated from Sargassum waste.</title>
        <authorList>
            <person name="Mohapatra"/>
            <person name="B.R."/>
        </authorList>
    </citation>
    <scope>NUCLEOTIDE SEQUENCE [LARGE SCALE GENOMIC DNA]</scope>
    <source>
        <strain evidence="2">Alg010</strain>
    </source>
</reference>
<keyword evidence="2" id="KW-1185">Reference proteome</keyword>